<sequence>MKKKAAVLLTAAVLTGCAGPSTKVLPQRQDGTMQEVPDEVPVVEEVNSFYLQESLGILSASPRPSGSRGEDNAARYIQKLLKDYGYTVNRQRFREKSEHEEVLGTNVVAMRLAEDPDADIILICTWHDSAPESPGAGNNASGVSVFLETARILSGIPTDTEVRFVSLSAHEKDALGARVYAKSLSKRERERLIGVITVGPCGAIDTEGTVLATQDGKGTMLGDLLLESAAGIMENRWNYVQKAGEENGIFASCAIPAVQVGQQYDSFDFGTPLDTVDTVDAECLSGIVDTLCQAVSRVMSLDTPSMRAKAHFENNWKEFTYTQDTANRIPFGTSPGKLQAILGVPGKLAVVTRNAANQPVERYQFPMKWFGLNAPFQVSYYFTDEQLDLVSLKPGENGPAVSEVREQLTALYGEPVKKITGPYGADCIWQDPKTGEQTELIPGKEVYEIEIRSYAPQPVLLAHYKVDGTLEAGETETGYEYLKGLGSVVFQPKEAGSLAAELLYESDGVGGERVFAEKTEPLSETAHGTDRKNTGHSWQDDSENMTQWTVRIDPADFPEEEGIFTDRAETLKALLRVYGQMLKESMPDAYVTGYAELVQKNQQVPEQPDAAPGDAGQERSTAPEFEDAFALYVLTDQPMDAPGIWQECVRYFDQFEELNTYRSTVRSYLGLQTEE</sequence>
<proteinExistence type="predicted"/>
<keyword evidence="2" id="KW-0732">Signal</keyword>
<dbReference type="PROSITE" id="PS51257">
    <property type="entry name" value="PROKAR_LIPOPROTEIN"/>
    <property type="match status" value="1"/>
</dbReference>
<dbReference type="Pfam" id="PF04389">
    <property type="entry name" value="Peptidase_M28"/>
    <property type="match status" value="1"/>
</dbReference>
<evidence type="ECO:0000313" key="4">
    <source>
        <dbReference type="EMBL" id="MEQ2561978.1"/>
    </source>
</evidence>
<dbReference type="InterPro" id="IPR045175">
    <property type="entry name" value="M28_fam"/>
</dbReference>
<feature type="signal peptide" evidence="2">
    <location>
        <begin position="1"/>
        <end position="18"/>
    </location>
</feature>
<reference evidence="4 5" key="1">
    <citation type="submission" date="2024-03" db="EMBL/GenBank/DDBJ databases">
        <title>Human intestinal bacterial collection.</title>
        <authorList>
            <person name="Pauvert C."/>
            <person name="Hitch T.C.A."/>
            <person name="Clavel T."/>
        </authorList>
    </citation>
    <scope>NUCLEOTIDE SEQUENCE [LARGE SCALE GENOMIC DNA]</scope>
    <source>
        <strain evidence="4 5">CLA-AP-H27</strain>
    </source>
</reference>
<gene>
    <name evidence="4" type="ORF">WMO41_02055</name>
</gene>
<name>A0ABV1HI34_9FIRM</name>
<feature type="domain" description="Peptidase M28" evidence="3">
    <location>
        <begin position="106"/>
        <end position="293"/>
    </location>
</feature>
<dbReference type="SUPFAM" id="SSF53187">
    <property type="entry name" value="Zn-dependent exopeptidases"/>
    <property type="match status" value="1"/>
</dbReference>
<dbReference type="Gene3D" id="3.40.630.10">
    <property type="entry name" value="Zn peptidases"/>
    <property type="match status" value="1"/>
</dbReference>
<dbReference type="InterPro" id="IPR007484">
    <property type="entry name" value="Peptidase_M28"/>
</dbReference>
<evidence type="ECO:0000256" key="1">
    <source>
        <dbReference type="SAM" id="MobiDB-lite"/>
    </source>
</evidence>
<evidence type="ECO:0000313" key="5">
    <source>
        <dbReference type="Proteomes" id="UP001437460"/>
    </source>
</evidence>
<dbReference type="PANTHER" id="PTHR12147">
    <property type="entry name" value="METALLOPEPTIDASE M28 FAMILY MEMBER"/>
    <property type="match status" value="1"/>
</dbReference>
<dbReference type="Proteomes" id="UP001437460">
    <property type="component" value="Unassembled WGS sequence"/>
</dbReference>
<feature type="region of interest" description="Disordered" evidence="1">
    <location>
        <begin position="518"/>
        <end position="541"/>
    </location>
</feature>
<keyword evidence="5" id="KW-1185">Reference proteome</keyword>
<feature type="compositionally biased region" description="Basic and acidic residues" evidence="1">
    <location>
        <begin position="518"/>
        <end position="533"/>
    </location>
</feature>
<comment type="caution">
    <text evidence="4">The sequence shown here is derived from an EMBL/GenBank/DDBJ whole genome shotgun (WGS) entry which is preliminary data.</text>
</comment>
<dbReference type="RefSeq" id="WP_349228406.1">
    <property type="nucleotide sequence ID" value="NZ_JBBMFJ010000002.1"/>
</dbReference>
<evidence type="ECO:0000259" key="3">
    <source>
        <dbReference type="Pfam" id="PF04389"/>
    </source>
</evidence>
<evidence type="ECO:0000256" key="2">
    <source>
        <dbReference type="SAM" id="SignalP"/>
    </source>
</evidence>
<feature type="chain" id="PRO_5045374644" evidence="2">
    <location>
        <begin position="19"/>
        <end position="675"/>
    </location>
</feature>
<dbReference type="EMBL" id="JBBMFJ010000002">
    <property type="protein sequence ID" value="MEQ2561978.1"/>
    <property type="molecule type" value="Genomic_DNA"/>
</dbReference>
<accession>A0ABV1HI34</accession>
<organism evidence="4 5">
    <name type="scientific">Ventrimonas faecis</name>
    <dbReference type="NCBI Taxonomy" id="3133170"/>
    <lineage>
        <taxon>Bacteria</taxon>
        <taxon>Bacillati</taxon>
        <taxon>Bacillota</taxon>
        <taxon>Clostridia</taxon>
        <taxon>Lachnospirales</taxon>
        <taxon>Lachnospiraceae</taxon>
        <taxon>Ventrimonas</taxon>
    </lineage>
</organism>
<protein>
    <submittedName>
        <fullName evidence="4">M28 family peptidase</fullName>
    </submittedName>
</protein>
<dbReference type="PANTHER" id="PTHR12147:SF26">
    <property type="entry name" value="PEPTIDASE M28 DOMAIN-CONTAINING PROTEIN"/>
    <property type="match status" value="1"/>
</dbReference>